<name>A0A2P7QKJ7_9SPHN</name>
<accession>A0A2P7QKJ7</accession>
<evidence type="ECO:0000313" key="1">
    <source>
        <dbReference type="EMBL" id="PSJ38509.1"/>
    </source>
</evidence>
<dbReference type="RefSeq" id="WP_106514576.1">
    <property type="nucleotide sequence ID" value="NZ_PXYI01000006.1"/>
</dbReference>
<evidence type="ECO:0000313" key="2">
    <source>
        <dbReference type="Proteomes" id="UP000241167"/>
    </source>
</evidence>
<dbReference type="OrthoDB" id="8593417at2"/>
<dbReference type="EMBL" id="PXYI01000006">
    <property type="protein sequence ID" value="PSJ38509.1"/>
    <property type="molecule type" value="Genomic_DNA"/>
</dbReference>
<organism evidence="1 2">
    <name type="scientific">Allosphingosinicella deserti</name>
    <dbReference type="NCBI Taxonomy" id="2116704"/>
    <lineage>
        <taxon>Bacteria</taxon>
        <taxon>Pseudomonadati</taxon>
        <taxon>Pseudomonadota</taxon>
        <taxon>Alphaproteobacteria</taxon>
        <taxon>Sphingomonadales</taxon>
        <taxon>Sphingomonadaceae</taxon>
        <taxon>Allosphingosinicella</taxon>
    </lineage>
</organism>
<comment type="caution">
    <text evidence="1">The sequence shown here is derived from an EMBL/GenBank/DDBJ whole genome shotgun (WGS) entry which is preliminary data.</text>
</comment>
<keyword evidence="2" id="KW-1185">Reference proteome</keyword>
<sequence length="660" mass="72817">MSRHPDADVTADRIPAAYAPFQPVLERLSEPLRRLLNGQLEQFEHLFPTLTAARSAPQGKFEGLGGLTPRGEVSHILQSELLLRTEAPLEFLRRLAESETLFLERQFTDRGAQWVYRVALSIGPAILGHGRIVALAALFFVARVARERGAEFHWCILPRADGPLWFDELSVGTVKRFLRAVSYQEADAGALQQAHDVWCQLEPHALEKRRIETVDWVIGAEQRHRTGRSRSASAVGATANAFSFLLLPPIPGAPRSVQIAVRRGAREQARAVILFPDDRMCVSALENPFASHVPGHAAGREVTPVPPLDGWEPRYLVVSGKLRLVRLQDGLLILEWERKAGIVRSYFMPVEPACDLVGVRVNEGLLSTVVRTGRAESDRLSLRRYQMFAQQDPACISARSKEVPTAQLFRNRNSFTIPPLSIDQAAEFYAVSGQAYRLGFSAGTKELDFSPLYNAPKTLLATMLYRVIADRAGGRTVLRVIKNWQSVVDEFPLPEDHDLPDQLHGLVYTRGDRSLAYSVKGGTWNVPSGGATGAGPVRTLTVGPHEVVLSAKQKDEGIWARLWSDARHGGDGTVRSIRQVDGTTSLRNGSLKLGSDAPSVVKIEAADDGLWALTVDDDGVPAELLRYHQNKREAKYQCTRFALADLRATAILIDPEASDA</sequence>
<reference evidence="1 2" key="1">
    <citation type="submission" date="2018-03" db="EMBL/GenBank/DDBJ databases">
        <title>The draft genome of Sphingosinicella sp. GL-C-18.</title>
        <authorList>
            <person name="Liu L."/>
            <person name="Li L."/>
            <person name="Liang L."/>
            <person name="Zhang X."/>
            <person name="Wang T."/>
        </authorList>
    </citation>
    <scope>NUCLEOTIDE SEQUENCE [LARGE SCALE GENOMIC DNA]</scope>
    <source>
        <strain evidence="1 2">GL-C-18</strain>
    </source>
</reference>
<gene>
    <name evidence="1" type="ORF">C7I55_18955</name>
</gene>
<protein>
    <submittedName>
        <fullName evidence="1">Uncharacterized protein</fullName>
    </submittedName>
</protein>
<dbReference type="AlphaFoldDB" id="A0A2P7QKJ7"/>
<proteinExistence type="predicted"/>
<dbReference type="Proteomes" id="UP000241167">
    <property type="component" value="Unassembled WGS sequence"/>
</dbReference>